<name>A0A9P4QR00_9PLEO</name>
<evidence type="ECO:0000313" key="1">
    <source>
        <dbReference type="EMBL" id="KAF2729326.1"/>
    </source>
</evidence>
<dbReference type="AlphaFoldDB" id="A0A9P4QR00"/>
<dbReference type="OrthoDB" id="3795194at2759"/>
<dbReference type="EMBL" id="ML996249">
    <property type="protein sequence ID" value="KAF2729326.1"/>
    <property type="molecule type" value="Genomic_DNA"/>
</dbReference>
<comment type="caution">
    <text evidence="1">The sequence shown here is derived from an EMBL/GenBank/DDBJ whole genome shotgun (WGS) entry which is preliminary data.</text>
</comment>
<gene>
    <name evidence="1" type="ORF">EJ04DRAFT_527917</name>
</gene>
<organism evidence="1 2">
    <name type="scientific">Polyplosphaeria fusca</name>
    <dbReference type="NCBI Taxonomy" id="682080"/>
    <lineage>
        <taxon>Eukaryota</taxon>
        <taxon>Fungi</taxon>
        <taxon>Dikarya</taxon>
        <taxon>Ascomycota</taxon>
        <taxon>Pezizomycotina</taxon>
        <taxon>Dothideomycetes</taxon>
        <taxon>Pleosporomycetidae</taxon>
        <taxon>Pleosporales</taxon>
        <taxon>Tetraplosphaeriaceae</taxon>
        <taxon>Polyplosphaeria</taxon>
    </lineage>
</organism>
<accession>A0A9P4QR00</accession>
<evidence type="ECO:0000313" key="2">
    <source>
        <dbReference type="Proteomes" id="UP000799444"/>
    </source>
</evidence>
<reference evidence="1" key="1">
    <citation type="journal article" date="2020" name="Stud. Mycol.">
        <title>101 Dothideomycetes genomes: a test case for predicting lifestyles and emergence of pathogens.</title>
        <authorList>
            <person name="Haridas S."/>
            <person name="Albert R."/>
            <person name="Binder M."/>
            <person name="Bloem J."/>
            <person name="Labutti K."/>
            <person name="Salamov A."/>
            <person name="Andreopoulos B."/>
            <person name="Baker S."/>
            <person name="Barry K."/>
            <person name="Bills G."/>
            <person name="Bluhm B."/>
            <person name="Cannon C."/>
            <person name="Castanera R."/>
            <person name="Culley D."/>
            <person name="Daum C."/>
            <person name="Ezra D."/>
            <person name="Gonzalez J."/>
            <person name="Henrissat B."/>
            <person name="Kuo A."/>
            <person name="Liang C."/>
            <person name="Lipzen A."/>
            <person name="Lutzoni F."/>
            <person name="Magnuson J."/>
            <person name="Mondo S."/>
            <person name="Nolan M."/>
            <person name="Ohm R."/>
            <person name="Pangilinan J."/>
            <person name="Park H.-J."/>
            <person name="Ramirez L."/>
            <person name="Alfaro M."/>
            <person name="Sun H."/>
            <person name="Tritt A."/>
            <person name="Yoshinaga Y."/>
            <person name="Zwiers L.-H."/>
            <person name="Turgeon B."/>
            <person name="Goodwin S."/>
            <person name="Spatafora J."/>
            <person name="Crous P."/>
            <person name="Grigoriev I."/>
        </authorList>
    </citation>
    <scope>NUCLEOTIDE SEQUENCE</scope>
    <source>
        <strain evidence="1">CBS 125425</strain>
    </source>
</reference>
<sequence length="192" mass="21909">MEPPQAHDDDTNFIATTSQQTHSREMLSFGTTSRFLSPPAGKMFSNHWTETELLPLLTRYYGPHLPADHDWLDDLRRAEWNEPHHTPSYPLQDPLFVERIRLTLANPGKALQERPTLVENVVRDRMLTIRLLIRKYTEVLEDEGVEMPLASLGTEVREELRGDYETAGAMDVLVTGLFVKEVGAVLKVEEEG</sequence>
<protein>
    <submittedName>
        <fullName evidence="1">Uncharacterized protein</fullName>
    </submittedName>
</protein>
<keyword evidence="2" id="KW-1185">Reference proteome</keyword>
<proteinExistence type="predicted"/>
<dbReference type="Proteomes" id="UP000799444">
    <property type="component" value="Unassembled WGS sequence"/>
</dbReference>